<accession>A0A2P2DZV2</accession>
<dbReference type="AlphaFoldDB" id="A0A2P2DZV2"/>
<gene>
    <name evidence="1" type="ORF">LPTSP4_16850</name>
</gene>
<dbReference type="OrthoDB" id="336435at2"/>
<dbReference type="InterPro" id="IPR029063">
    <property type="entry name" value="SAM-dependent_MTases_sf"/>
</dbReference>
<dbReference type="Gene3D" id="3.40.50.150">
    <property type="entry name" value="Vaccinia Virus protein VP39"/>
    <property type="match status" value="1"/>
</dbReference>
<dbReference type="EMBL" id="BFBB01000004">
    <property type="protein sequence ID" value="GBF50161.1"/>
    <property type="molecule type" value="Genomic_DNA"/>
</dbReference>
<comment type="caution">
    <text evidence="1">The sequence shown here is derived from an EMBL/GenBank/DDBJ whole genome shotgun (WGS) entry which is preliminary data.</text>
</comment>
<name>A0A2P2DZV2_9LEPT</name>
<proteinExistence type="predicted"/>
<dbReference type="RefSeq" id="WP_108975838.1">
    <property type="nucleotide sequence ID" value="NZ_BFBB01000004.1"/>
</dbReference>
<organism evidence="1 2">
    <name type="scientific">Leptospira ryugenii</name>
    <dbReference type="NCBI Taxonomy" id="1917863"/>
    <lineage>
        <taxon>Bacteria</taxon>
        <taxon>Pseudomonadati</taxon>
        <taxon>Spirochaetota</taxon>
        <taxon>Spirochaetia</taxon>
        <taxon>Leptospirales</taxon>
        <taxon>Leptospiraceae</taxon>
        <taxon>Leptospira</taxon>
    </lineage>
</organism>
<dbReference type="Proteomes" id="UP000245133">
    <property type="component" value="Unassembled WGS sequence"/>
</dbReference>
<keyword evidence="2" id="KW-1185">Reference proteome</keyword>
<protein>
    <submittedName>
        <fullName evidence="1">Uncharacterized protein</fullName>
    </submittedName>
</protein>
<evidence type="ECO:0000313" key="2">
    <source>
        <dbReference type="Proteomes" id="UP000245133"/>
    </source>
</evidence>
<reference evidence="1 2" key="1">
    <citation type="submission" date="2018-02" db="EMBL/GenBank/DDBJ databases">
        <title>Novel Leptospira species isolated from soil and water in Japan.</title>
        <authorList>
            <person name="Nakao R."/>
            <person name="Masuzawa T."/>
        </authorList>
    </citation>
    <scope>NUCLEOTIDE SEQUENCE [LARGE SCALE GENOMIC DNA]</scope>
    <source>
        <strain evidence="1 2">YH101</strain>
    </source>
</reference>
<evidence type="ECO:0000313" key="1">
    <source>
        <dbReference type="EMBL" id="GBF50161.1"/>
    </source>
</evidence>
<sequence>MIWKYKIKKPESGTSLSWEIYFPPGLHTFGSQLLTEKLSQFFLPNQIKPNIRIFKEKVKLEQTSAHYITFLYETCFWIRDIRLILAKLDFSDDPDFQWETANERIPGLVSPMIESLFPKRNQKFYSDIKSKLSIYYFEKEATVGLSLFGDPSYLRGLKESFSSSAPISEDFACSFFEFLDHTFPTKTQLPSSLLVPFIGTGTFGTEFFLRERQTIRSELPKKFLFPEMSIYPAKTKDFILKKRNHLSSTLSTQIWYDTDPAILTYLKKEKKNWEKHWATSIPWHIETKDFFKLSFESLVPLLRKDLEQTEIRILLPLNPPYGLRKQGVGAPNSQIYEMIGKQVKLLQKECQNLHLNAKIEILGFILCASEEQWSKLMREWKDWNLKTIHVTHGGIDLRVLFFQSVVKDE</sequence>